<name>M6ZMP3_LEPIR</name>
<evidence type="ECO:0008006" key="3">
    <source>
        <dbReference type="Google" id="ProtNLM"/>
    </source>
</evidence>
<protein>
    <recommendedName>
        <fullName evidence="3">DUF4157 domain-containing protein</fullName>
    </recommendedName>
</protein>
<dbReference type="Proteomes" id="UP000012117">
    <property type="component" value="Unassembled WGS sequence"/>
</dbReference>
<sequence length="172" mass="19584">MKDQFPDLNLDTIRLNNDKDGIMNKILMKLNSSGAMAGMDTIYRLSPRSGIMNPNTNPGGFNPFNKDAKINQQALSFLAHEITHIAQHRNGVIPYLGFFARYGAEYFGLGKERNYGTSPFNDVTVSQVGQENGMFYQGIYTTYDNRADMNQMISWQKYNYLYGLNNPYNDGY</sequence>
<reference evidence="1 2" key="1">
    <citation type="submission" date="2013-01" db="EMBL/GenBank/DDBJ databases">
        <authorList>
            <person name="Harkins D.M."/>
            <person name="Durkin A.S."/>
            <person name="Brinkac L.M."/>
            <person name="Haft D.H."/>
            <person name="Selengut J.D."/>
            <person name="Sanka R."/>
            <person name="DePew J."/>
            <person name="Purushe J."/>
            <person name="Picardeau M."/>
            <person name="Werts C."/>
            <person name="Goarant C."/>
            <person name="Vinetz J.M."/>
            <person name="Sutton G.G."/>
            <person name="Nierman W.C."/>
            <person name="Fouts D.E."/>
        </authorList>
    </citation>
    <scope>NUCLEOTIDE SEQUENCE [LARGE SCALE GENOMIC DNA]</scope>
    <source>
        <strain evidence="1 2">200701872</strain>
    </source>
</reference>
<dbReference type="AlphaFoldDB" id="M6ZMP3"/>
<gene>
    <name evidence="1" type="ORF">LEP1GSC124_2690</name>
</gene>
<proteinExistence type="predicted"/>
<accession>M6ZMP3</accession>
<dbReference type="EMBL" id="AKWN02000436">
    <property type="protein sequence ID" value="EMP05447.1"/>
    <property type="molecule type" value="Genomic_DNA"/>
</dbReference>
<evidence type="ECO:0000313" key="1">
    <source>
        <dbReference type="EMBL" id="EMP05447.1"/>
    </source>
</evidence>
<evidence type="ECO:0000313" key="2">
    <source>
        <dbReference type="Proteomes" id="UP000012117"/>
    </source>
</evidence>
<organism evidence="1 2">
    <name type="scientific">Leptospira interrogans serovar Pyrogenes str. 200701872</name>
    <dbReference type="NCBI Taxonomy" id="1193029"/>
    <lineage>
        <taxon>Bacteria</taxon>
        <taxon>Pseudomonadati</taxon>
        <taxon>Spirochaetota</taxon>
        <taxon>Spirochaetia</taxon>
        <taxon>Leptospirales</taxon>
        <taxon>Leptospiraceae</taxon>
        <taxon>Leptospira</taxon>
    </lineage>
</organism>
<dbReference type="BioCyc" id="LINT1193029:G11R4-4058-MONOMER"/>
<comment type="caution">
    <text evidence="1">The sequence shown here is derived from an EMBL/GenBank/DDBJ whole genome shotgun (WGS) entry which is preliminary data.</text>
</comment>